<dbReference type="Proteomes" id="UP000001700">
    <property type="component" value="Chromosome"/>
</dbReference>
<proteinExistence type="predicted"/>
<organism evidence="1 2">
    <name type="scientific">Riesia pediculicola (strain USDA)</name>
    <dbReference type="NCBI Taxonomy" id="515618"/>
    <lineage>
        <taxon>Bacteria</taxon>
        <taxon>Pseudomonadati</taxon>
        <taxon>Pseudomonadota</taxon>
        <taxon>Gammaproteobacteria</taxon>
        <taxon>Enterobacterales</taxon>
        <taxon>Enterobacteriaceae</taxon>
        <taxon>Candidatus Riesia</taxon>
    </lineage>
</organism>
<sequence length="39" mass="4739">MSNVFCNIKKSKNQMDSKHIFQKCFINKYKLKNYFSMSN</sequence>
<protein>
    <submittedName>
        <fullName evidence="1">Uncharacterized protein</fullName>
    </submittedName>
</protein>
<gene>
    <name evidence="1" type="ordered locus">RIEPE_0280</name>
</gene>
<dbReference type="KEGG" id="rip:RIEPE_0280"/>
<evidence type="ECO:0000313" key="2">
    <source>
        <dbReference type="Proteomes" id="UP000001700"/>
    </source>
</evidence>
<name>D4G875_RIEPU</name>
<dbReference type="EMBL" id="CP001085">
    <property type="protein sequence ID" value="ADD79437.1"/>
    <property type="molecule type" value="Genomic_DNA"/>
</dbReference>
<keyword evidence="2" id="KW-1185">Reference proteome</keyword>
<reference evidence="1" key="1">
    <citation type="submission" date="2008-05" db="EMBL/GenBank/DDBJ databases">
        <title>Genome sequence of Riesia pediculicola USDA.</title>
        <authorList>
            <person name="Kirkness E.F."/>
        </authorList>
    </citation>
    <scope>NUCLEOTIDE SEQUENCE [LARGE SCALE GENOMIC DNA]</scope>
    <source>
        <strain evidence="1">USDA</strain>
    </source>
</reference>
<dbReference type="AlphaFoldDB" id="D4G875"/>
<evidence type="ECO:0000313" key="1">
    <source>
        <dbReference type="EMBL" id="ADD79437.1"/>
    </source>
</evidence>
<dbReference type="HOGENOM" id="CLU_3316205_0_0_6"/>
<accession>D4G875</accession>